<evidence type="ECO:0000259" key="1">
    <source>
        <dbReference type="Pfam" id="PF09820"/>
    </source>
</evidence>
<feature type="domain" description="AAA-ATPase-like" evidence="1">
    <location>
        <begin position="7"/>
        <end position="229"/>
    </location>
</feature>
<dbReference type="Pfam" id="PF09820">
    <property type="entry name" value="AAA-ATPase_like"/>
    <property type="match status" value="1"/>
</dbReference>
<organism evidence="2 3">
    <name type="scientific">Candidatus Eisenbergiella pullistercoris</name>
    <dbReference type="NCBI Taxonomy" id="2838555"/>
    <lineage>
        <taxon>Bacteria</taxon>
        <taxon>Bacillati</taxon>
        <taxon>Bacillota</taxon>
        <taxon>Clostridia</taxon>
        <taxon>Lachnospirales</taxon>
        <taxon>Lachnospiraceae</taxon>
        <taxon>Eisenbergiella</taxon>
    </lineage>
</organism>
<dbReference type="InterPro" id="IPR027417">
    <property type="entry name" value="P-loop_NTPase"/>
</dbReference>
<name>A0A9D2C792_9FIRM</name>
<dbReference type="PANTHER" id="PTHR34825:SF1">
    <property type="entry name" value="AAA-ATPASE-LIKE DOMAIN-CONTAINING PROTEIN"/>
    <property type="match status" value="1"/>
</dbReference>
<dbReference type="InterPro" id="IPR018631">
    <property type="entry name" value="AAA-ATPase-like_dom"/>
</dbReference>
<evidence type="ECO:0000313" key="2">
    <source>
        <dbReference type="EMBL" id="HIY60805.1"/>
    </source>
</evidence>
<gene>
    <name evidence="2" type="ORF">H9831_09020</name>
</gene>
<evidence type="ECO:0000313" key="3">
    <source>
        <dbReference type="Proteomes" id="UP000824007"/>
    </source>
</evidence>
<dbReference type="PANTHER" id="PTHR34825">
    <property type="entry name" value="CONSERVED PROTEIN, WITH A WEAK D-GALACTARATE DEHYDRATASE/ALTRONATE HYDROLASE DOMAIN"/>
    <property type="match status" value="1"/>
</dbReference>
<reference evidence="2" key="2">
    <citation type="submission" date="2021-04" db="EMBL/GenBank/DDBJ databases">
        <authorList>
            <person name="Gilroy R."/>
        </authorList>
    </citation>
    <scope>NUCLEOTIDE SEQUENCE</scope>
    <source>
        <strain evidence="2">ChiSxjej3B15-24422</strain>
    </source>
</reference>
<dbReference type="EMBL" id="DXDD01000110">
    <property type="protein sequence ID" value="HIY60805.1"/>
    <property type="molecule type" value="Genomic_DNA"/>
</dbReference>
<reference evidence="2" key="1">
    <citation type="journal article" date="2021" name="PeerJ">
        <title>Extensive microbial diversity within the chicken gut microbiome revealed by metagenomics and culture.</title>
        <authorList>
            <person name="Gilroy R."/>
            <person name="Ravi A."/>
            <person name="Getino M."/>
            <person name="Pursley I."/>
            <person name="Horton D.L."/>
            <person name="Alikhan N.F."/>
            <person name="Baker D."/>
            <person name="Gharbi K."/>
            <person name="Hall N."/>
            <person name="Watson M."/>
            <person name="Adriaenssens E.M."/>
            <person name="Foster-Nyarko E."/>
            <person name="Jarju S."/>
            <person name="Secka A."/>
            <person name="Antonio M."/>
            <person name="Oren A."/>
            <person name="Chaudhuri R.R."/>
            <person name="La Ragione R."/>
            <person name="Hildebrand F."/>
            <person name="Pallen M.J."/>
        </authorList>
    </citation>
    <scope>NUCLEOTIDE SEQUENCE</scope>
    <source>
        <strain evidence="2">ChiSxjej3B15-24422</strain>
    </source>
</reference>
<sequence length="561" mass="64956">MKRTISIGIQKFAKIRQENYFYIDKTDFIRQWWESGDEVTLITRPRRFGKTLTLDMVDKFFSISFQELASAFHGLSIWNRADFRQLQGRWPVIFLSFADIKETSFLTARRKICQTICSLYDSFSFLCDSPLLSRTGRQFFRTVSPDMEDYAAALSLKVLSECLARYYEKNVIILLDEYDTPLQEAWVSGYWNELSSFMQGLFNATFKTNPFLERAIMTGITRVSRESIFSDLNNLKIVTTTSEEYADCFGFTREEVLSALAEYELSDRADEVKRWYDGFTFGSRSEIYNPWSITNFLDTGKTTAYWANTSSNRLISQLLQGGSREIKSSFETLLRGGSLTTEIDEQIVYSHLDQDERAIWSLMLAGGYLKVRSHRTITDASQEWREEYELALTNFEVTVMFRRMVTGWFGTAASDYNDFIKALLVGDVDAMNTCMNRIALETFSFFDVGKNQPERFYHGFVLGLLVDLSDRYHITSNRESGFGRYDICLEPRERKDDAILLEFKVFHPAREQNLEDTAKAALAQLEKKDYAAGLRQKGFPEEKIRRYGIAFQGKQVLIQEG</sequence>
<dbReference type="AlphaFoldDB" id="A0A9D2C792"/>
<dbReference type="SUPFAM" id="SSF52540">
    <property type="entry name" value="P-loop containing nucleoside triphosphate hydrolases"/>
    <property type="match status" value="1"/>
</dbReference>
<protein>
    <submittedName>
        <fullName evidence="2">ATP-binding protein</fullName>
    </submittedName>
</protein>
<dbReference type="Pfam" id="PF08011">
    <property type="entry name" value="PDDEXK_9"/>
    <property type="match status" value="1"/>
</dbReference>
<keyword evidence="2" id="KW-0547">Nucleotide-binding</keyword>
<dbReference type="InterPro" id="IPR012547">
    <property type="entry name" value="PDDEXK_9"/>
</dbReference>
<keyword evidence="2" id="KW-0067">ATP-binding</keyword>
<proteinExistence type="predicted"/>
<dbReference type="GO" id="GO:0005524">
    <property type="term" value="F:ATP binding"/>
    <property type="evidence" value="ECO:0007669"/>
    <property type="project" value="UniProtKB-KW"/>
</dbReference>
<dbReference type="Proteomes" id="UP000824007">
    <property type="component" value="Unassembled WGS sequence"/>
</dbReference>
<accession>A0A9D2C792</accession>
<comment type="caution">
    <text evidence="2">The sequence shown here is derived from an EMBL/GenBank/DDBJ whole genome shotgun (WGS) entry which is preliminary data.</text>
</comment>